<dbReference type="KEGG" id="vg:16607629"/>
<name>S4W524_9VIRU</name>
<keyword evidence="3" id="KW-1185">Reference proteome</keyword>
<feature type="region of interest" description="Disordered" evidence="1">
    <location>
        <begin position="1"/>
        <end position="25"/>
    </location>
</feature>
<organism evidence="2 3">
    <name type="scientific">Pandoravirus salinus</name>
    <dbReference type="NCBI Taxonomy" id="1349410"/>
    <lineage>
        <taxon>Viruses</taxon>
        <taxon>Pandoravirus</taxon>
    </lineage>
</organism>
<evidence type="ECO:0000256" key="1">
    <source>
        <dbReference type="SAM" id="MobiDB-lite"/>
    </source>
</evidence>
<feature type="compositionally biased region" description="Low complexity" evidence="1">
    <location>
        <begin position="7"/>
        <end position="25"/>
    </location>
</feature>
<feature type="region of interest" description="Disordered" evidence="1">
    <location>
        <begin position="40"/>
        <end position="88"/>
    </location>
</feature>
<accession>S4W524</accession>
<sequence>MSPSPPTTETAARARARSTPSLSRPLVFLSVLSCPALQPCPRARQPVHDASFSDGRRPSPGDRRHLTARRTLPSALSARPTPRGQRKT</sequence>
<dbReference type="GeneID" id="16607629"/>
<reference evidence="2 3" key="1">
    <citation type="journal article" date="2013" name="Science">
        <title>Pandoraviruses: amoeba viruses with genomes up to 2.5 Mb reaching that of parasitic eukaryotes.</title>
        <authorList>
            <person name="Philippe N."/>
            <person name="Legendre M."/>
            <person name="Doutre G."/>
            <person name="Coute Y."/>
            <person name="Poirot O."/>
            <person name="Lescot M."/>
            <person name="Arslan D."/>
            <person name="Seltzer V."/>
            <person name="Bertaux L."/>
            <person name="Bruley C."/>
            <person name="Garin J."/>
            <person name="Claverie J.M."/>
            <person name="Abergel C."/>
        </authorList>
    </citation>
    <scope>NUCLEOTIDE SEQUENCE [LARGE SCALE GENOMIC DNA]</scope>
</reference>
<dbReference type="EMBL" id="KC977571">
    <property type="protein sequence ID" value="AGO85842.2"/>
    <property type="molecule type" value="Genomic_DNA"/>
</dbReference>
<evidence type="ECO:0000313" key="3">
    <source>
        <dbReference type="Proteomes" id="UP000204584"/>
    </source>
</evidence>
<feature type="compositionally biased region" description="Basic and acidic residues" evidence="1">
    <location>
        <begin position="54"/>
        <end position="65"/>
    </location>
</feature>
<proteinExistence type="predicted"/>
<evidence type="ECO:0000313" key="2">
    <source>
        <dbReference type="EMBL" id="AGO85842.2"/>
    </source>
</evidence>
<dbReference type="RefSeq" id="YP_008438922.2">
    <property type="nucleotide sequence ID" value="NC_022098.1"/>
</dbReference>
<dbReference type="Proteomes" id="UP000204584">
    <property type="component" value="Segment"/>
</dbReference>
<gene>
    <name evidence="2" type="ORF">psal_cds_1409</name>
</gene>
<protein>
    <submittedName>
        <fullName evidence="2">Uncharacterized protein</fullName>
    </submittedName>
</protein>